<keyword evidence="2" id="KW-1185">Reference proteome</keyword>
<reference evidence="1" key="1">
    <citation type="submission" date="2018-12" db="EMBL/GenBank/DDBJ databases">
        <authorList>
            <person name="Will S."/>
            <person name="Neumann-Schaal M."/>
            <person name="Henke P."/>
        </authorList>
    </citation>
    <scope>NUCLEOTIDE SEQUENCE</scope>
    <source>
        <strain evidence="1">PCC 7102</strain>
    </source>
</reference>
<proteinExistence type="predicted"/>
<gene>
    <name evidence="1" type="ORF">DSM106972_047350</name>
</gene>
<dbReference type="EMBL" id="RSCL01000012">
    <property type="protein sequence ID" value="RUT03821.1"/>
    <property type="molecule type" value="Genomic_DNA"/>
</dbReference>
<reference evidence="1" key="2">
    <citation type="journal article" date="2019" name="Genome Biol. Evol.">
        <title>Day and night: Metabolic profiles and evolutionary relationships of six axenic non-marine cyanobacteria.</title>
        <authorList>
            <person name="Will S.E."/>
            <person name="Henke P."/>
            <person name="Boedeker C."/>
            <person name="Huang S."/>
            <person name="Brinkmann H."/>
            <person name="Rohde M."/>
            <person name="Jarek M."/>
            <person name="Friedl T."/>
            <person name="Seufert S."/>
            <person name="Schumacher M."/>
            <person name="Overmann J."/>
            <person name="Neumann-Schaal M."/>
            <person name="Petersen J."/>
        </authorList>
    </citation>
    <scope>NUCLEOTIDE SEQUENCE [LARGE SCALE GENOMIC DNA]</scope>
    <source>
        <strain evidence="1">PCC 7102</strain>
    </source>
</reference>
<dbReference type="OrthoDB" id="495857at2"/>
<dbReference type="RefSeq" id="WP_127083104.1">
    <property type="nucleotide sequence ID" value="NZ_RSCL01000012.1"/>
</dbReference>
<sequence length="73" mass="8660">MTAGRNESSRYDPRENVSRHAVSHPNLCRQMASRYDWTLLRVEPTDTRILEFDCVFEGKTEFPSYFQENDDDE</sequence>
<evidence type="ECO:0000313" key="2">
    <source>
        <dbReference type="Proteomes" id="UP000271624"/>
    </source>
</evidence>
<dbReference type="AlphaFoldDB" id="A0A433VCI1"/>
<protein>
    <submittedName>
        <fullName evidence="1">Uncharacterized protein</fullName>
    </submittedName>
</protein>
<organism evidence="1 2">
    <name type="scientific">Dulcicalothrix desertica PCC 7102</name>
    <dbReference type="NCBI Taxonomy" id="232991"/>
    <lineage>
        <taxon>Bacteria</taxon>
        <taxon>Bacillati</taxon>
        <taxon>Cyanobacteriota</taxon>
        <taxon>Cyanophyceae</taxon>
        <taxon>Nostocales</taxon>
        <taxon>Calotrichaceae</taxon>
        <taxon>Dulcicalothrix</taxon>
    </lineage>
</organism>
<comment type="caution">
    <text evidence="1">The sequence shown here is derived from an EMBL/GenBank/DDBJ whole genome shotgun (WGS) entry which is preliminary data.</text>
</comment>
<evidence type="ECO:0000313" key="1">
    <source>
        <dbReference type="EMBL" id="RUT03821.1"/>
    </source>
</evidence>
<accession>A0A433VCI1</accession>
<name>A0A433VCI1_9CYAN</name>
<dbReference type="Proteomes" id="UP000271624">
    <property type="component" value="Unassembled WGS sequence"/>
</dbReference>